<organism evidence="4 5">
    <name type="scientific">Aphanomyces stellatus</name>
    <dbReference type="NCBI Taxonomy" id="120398"/>
    <lineage>
        <taxon>Eukaryota</taxon>
        <taxon>Sar</taxon>
        <taxon>Stramenopiles</taxon>
        <taxon>Oomycota</taxon>
        <taxon>Saprolegniomycetes</taxon>
        <taxon>Saprolegniales</taxon>
        <taxon>Verrucalvaceae</taxon>
        <taxon>Aphanomyces</taxon>
    </lineage>
</organism>
<dbReference type="InterPro" id="IPR000595">
    <property type="entry name" value="cNMP-bd_dom"/>
</dbReference>
<evidence type="ECO:0000256" key="1">
    <source>
        <dbReference type="SAM" id="MobiDB-lite"/>
    </source>
</evidence>
<gene>
    <name evidence="4" type="primary">Aste57867_1819</name>
    <name evidence="3" type="ORF">As57867_001817</name>
    <name evidence="4" type="ORF">ASTE57867_1819</name>
</gene>
<reference evidence="3" key="2">
    <citation type="submission" date="2019-06" db="EMBL/GenBank/DDBJ databases">
        <title>Genomics analysis of Aphanomyces spp. identifies a new class of oomycete effector associated with host adaptation.</title>
        <authorList>
            <person name="Gaulin E."/>
        </authorList>
    </citation>
    <scope>NUCLEOTIDE SEQUENCE</scope>
    <source>
        <strain evidence="3">CBS 578.67</strain>
    </source>
</reference>
<dbReference type="PANTHER" id="PTHR23011:SF28">
    <property type="entry name" value="CYCLIC NUCLEOTIDE-BINDING DOMAIN CONTAINING PROTEIN"/>
    <property type="match status" value="1"/>
</dbReference>
<feature type="compositionally biased region" description="Pro residues" evidence="1">
    <location>
        <begin position="485"/>
        <end position="494"/>
    </location>
</feature>
<evidence type="ECO:0000259" key="2">
    <source>
        <dbReference type="PROSITE" id="PS50042"/>
    </source>
</evidence>
<sequence length="655" mass="73358">MTETRLATPPAHLVRRPESRLSTPDSSRLGTPPIGRSRTMVRHERKTSLQSNIDQFKLFQALRLRPETQKHVSLSARASNLASGDGPAAALDRNSTICRAVLVLWSQRETLHAVRKWRDVTQHENRRLRDAYVRNLRSSTRELLELRAKIPFALAPAQLETLVQWATQIQIKTFEGVPHRVVEDTVQHMRFRTYKDNECLFMEGDVGHFYYILFTGSIGIYVGMSADSKAAVAASRVQALKTIRVDPTFLGHFIYAIPEGDGFGEVAMFMAEARRTASAVAVGVCDLIEIPKDVSVLPDHSFETGSVSKAQKMAFLPSVDLFADWIQAKIAAVSDLVEQHQLSFGHRLLTADRAINNVIFVVSGDVIVTQQWLEDVPDQPPHAPGYKHTPKKAMDIQVERVTRRGILGLPLLLSDDAKASHDATVATASATVLVIKPDQLTALRALMPANGPTQLAKKWYVQQQQRDERFRQAVAALRHAHDPPPDALPPPVAPPTNQDSDRAALPVLPIMVSLSGRKFLCQDWDMLVDRADVKVKYSPATVPRQLAEDSTEQRKIAAQYFTELDAKPCVYHWDPQGGGFTGQRRASDTDMYVDKTKAERKANEARGPTRTHKDELESHIYRTRRLARAVVGEHQAFLKTRAVVVRRETSYKHSF</sequence>
<feature type="region of interest" description="Disordered" evidence="1">
    <location>
        <begin position="1"/>
        <end position="36"/>
    </location>
</feature>
<dbReference type="PROSITE" id="PS50042">
    <property type="entry name" value="CNMP_BINDING_3"/>
    <property type="match status" value="1"/>
</dbReference>
<dbReference type="PROSITE" id="PS00889">
    <property type="entry name" value="CNMP_BINDING_2"/>
    <property type="match status" value="1"/>
</dbReference>
<dbReference type="InterPro" id="IPR018488">
    <property type="entry name" value="cNMP-bd_CS"/>
</dbReference>
<feature type="domain" description="Cyclic nucleotide-binding" evidence="2">
    <location>
        <begin position="173"/>
        <end position="293"/>
    </location>
</feature>
<keyword evidence="5" id="KW-1185">Reference proteome</keyword>
<dbReference type="OrthoDB" id="2021138at2759"/>
<dbReference type="InterPro" id="IPR018490">
    <property type="entry name" value="cNMP-bd_dom_sf"/>
</dbReference>
<evidence type="ECO:0000313" key="3">
    <source>
        <dbReference type="EMBL" id="KAF0718250.1"/>
    </source>
</evidence>
<protein>
    <submittedName>
        <fullName evidence="4">Aste57867_1819 protein</fullName>
    </submittedName>
</protein>
<dbReference type="SUPFAM" id="SSF51206">
    <property type="entry name" value="cAMP-binding domain-like"/>
    <property type="match status" value="2"/>
</dbReference>
<feature type="compositionally biased region" description="Polar residues" evidence="1">
    <location>
        <begin position="20"/>
        <end position="29"/>
    </location>
</feature>
<accession>A0A485K7C0</accession>
<evidence type="ECO:0000313" key="5">
    <source>
        <dbReference type="Proteomes" id="UP000332933"/>
    </source>
</evidence>
<dbReference type="InterPro" id="IPR014710">
    <property type="entry name" value="RmlC-like_jellyroll"/>
</dbReference>
<dbReference type="Gene3D" id="2.60.120.10">
    <property type="entry name" value="Jelly Rolls"/>
    <property type="match status" value="2"/>
</dbReference>
<dbReference type="EMBL" id="VJMH01000167">
    <property type="protein sequence ID" value="KAF0718250.1"/>
    <property type="molecule type" value="Genomic_DNA"/>
</dbReference>
<evidence type="ECO:0000313" key="4">
    <source>
        <dbReference type="EMBL" id="VFT79028.1"/>
    </source>
</evidence>
<dbReference type="CDD" id="cd00038">
    <property type="entry name" value="CAP_ED"/>
    <property type="match status" value="1"/>
</dbReference>
<name>A0A485K7C0_9STRA</name>
<dbReference type="EMBL" id="CAADRA010000167">
    <property type="protein sequence ID" value="VFT79028.1"/>
    <property type="molecule type" value="Genomic_DNA"/>
</dbReference>
<reference evidence="4 5" key="1">
    <citation type="submission" date="2019-03" db="EMBL/GenBank/DDBJ databases">
        <authorList>
            <person name="Gaulin E."/>
            <person name="Dumas B."/>
        </authorList>
    </citation>
    <scope>NUCLEOTIDE SEQUENCE [LARGE SCALE GENOMIC DNA]</scope>
    <source>
        <strain evidence="4">CBS 568.67</strain>
    </source>
</reference>
<dbReference type="Proteomes" id="UP000332933">
    <property type="component" value="Unassembled WGS sequence"/>
</dbReference>
<dbReference type="PANTHER" id="PTHR23011">
    <property type="entry name" value="CYCLIC NUCLEOTIDE-BINDING DOMAIN CONTAINING PROTEIN"/>
    <property type="match status" value="1"/>
</dbReference>
<feature type="region of interest" description="Disordered" evidence="1">
    <location>
        <begin position="480"/>
        <end position="499"/>
    </location>
</feature>
<proteinExistence type="predicted"/>
<dbReference type="AlphaFoldDB" id="A0A485K7C0"/>